<keyword evidence="1" id="KW-0472">Membrane</keyword>
<name>A0ABW9VIN3_9BURK</name>
<organism evidence="3 4">
    <name type="scientific">Duganella qianjiadongensis</name>
    <dbReference type="NCBI Taxonomy" id="2692176"/>
    <lineage>
        <taxon>Bacteria</taxon>
        <taxon>Pseudomonadati</taxon>
        <taxon>Pseudomonadota</taxon>
        <taxon>Betaproteobacteria</taxon>
        <taxon>Burkholderiales</taxon>
        <taxon>Oxalobacteraceae</taxon>
        <taxon>Telluria group</taxon>
        <taxon>Duganella</taxon>
    </lineage>
</organism>
<sequence length="601" mass="65558">MTISKQATSRFPAALWHSFRHLADTCAHHFNADLRASLFSAALAVLALKVGALAILTKLSLLVVSNQALLSAPQVALDGNGPIVLYLSENQWQQRYLERAPLDRCKLAEDLAQLLAHQPRQLLVDFDLSPAMQESQAGCQQQLDQLLDRHADQLVLLMPFRVGSDALLGQKAAWLEQRCRAGVVFGDGALNVSLGAVIDFVPESQAMADAMHERHSVALCRQLGTAEGRERWLRRGAETDADDSSAEAINFAGFSKQVVALALDDPAVRQIANWRGRDVFFGGDYGGSKDDRFLTPMGPLPGVTIHAAIAWTQAHPVRELPHAVGLLTDLLTAFVFSLGIGYFWSRYLKLSLHGEGYQRENSTLLVLGFVAYFAAMLWLFFQLSVALFMRGVLIAPLLIGMSMLIDGFVRGPIAASLELGEAEPPQRALMAPQVMAASLTCIALVLLVPRLHHWSMGTQLLVLTPLATLLDRILPVLWPVPQAHHVVAHSGYPRSHLLAWLLAGVLGGLALQRYVAPDVGLLLAAFSGVIAGLLLLLAVGLVRALHWRSFRRPQGWQLARLLGLSRAASGWRELAGVLSFCLRHGAYWLVLVAALIVMSSH</sequence>
<dbReference type="EMBL" id="WWCM01000005">
    <property type="protein sequence ID" value="MYM39479.1"/>
    <property type="molecule type" value="Genomic_DNA"/>
</dbReference>
<evidence type="ECO:0000313" key="4">
    <source>
        <dbReference type="Proteomes" id="UP000478090"/>
    </source>
</evidence>
<dbReference type="InterPro" id="IPR007890">
    <property type="entry name" value="CHASE2"/>
</dbReference>
<keyword evidence="1" id="KW-1133">Transmembrane helix</keyword>
<accession>A0ABW9VIN3</accession>
<feature type="transmembrane region" description="Helical" evidence="1">
    <location>
        <begin position="323"/>
        <end position="344"/>
    </location>
</feature>
<keyword evidence="1" id="KW-0812">Transmembrane</keyword>
<feature type="transmembrane region" description="Helical" evidence="1">
    <location>
        <begin position="364"/>
        <end position="381"/>
    </location>
</feature>
<proteinExistence type="predicted"/>
<feature type="domain" description="CHASE2" evidence="2">
    <location>
        <begin position="83"/>
        <end position="315"/>
    </location>
</feature>
<feature type="transmembrane region" description="Helical" evidence="1">
    <location>
        <begin position="429"/>
        <end position="448"/>
    </location>
</feature>
<feature type="transmembrane region" description="Helical" evidence="1">
    <location>
        <begin position="388"/>
        <end position="409"/>
    </location>
</feature>
<keyword evidence="4" id="KW-1185">Reference proteome</keyword>
<dbReference type="RefSeq" id="WP_161038865.1">
    <property type="nucleotide sequence ID" value="NZ_WWCM01000005.1"/>
</dbReference>
<protein>
    <submittedName>
        <fullName evidence="3">CHASE2 domain-containing protein</fullName>
    </submittedName>
</protein>
<feature type="transmembrane region" description="Helical" evidence="1">
    <location>
        <begin position="521"/>
        <end position="542"/>
    </location>
</feature>
<evidence type="ECO:0000256" key="1">
    <source>
        <dbReference type="SAM" id="Phobius"/>
    </source>
</evidence>
<dbReference type="Proteomes" id="UP000478090">
    <property type="component" value="Unassembled WGS sequence"/>
</dbReference>
<gene>
    <name evidence="3" type="ORF">GTP27_09060</name>
</gene>
<comment type="caution">
    <text evidence="3">The sequence shown here is derived from an EMBL/GenBank/DDBJ whole genome shotgun (WGS) entry which is preliminary data.</text>
</comment>
<feature type="transmembrane region" description="Helical" evidence="1">
    <location>
        <begin position="497"/>
        <end position="515"/>
    </location>
</feature>
<reference evidence="3 4" key="1">
    <citation type="submission" date="2019-12" db="EMBL/GenBank/DDBJ databases">
        <title>Novel species isolated from a subtropical stream in China.</title>
        <authorList>
            <person name="Lu H."/>
        </authorList>
    </citation>
    <scope>NUCLEOTIDE SEQUENCE [LARGE SCALE GENOMIC DNA]</scope>
    <source>
        <strain evidence="3 4">CY13W</strain>
    </source>
</reference>
<evidence type="ECO:0000259" key="2">
    <source>
        <dbReference type="Pfam" id="PF05226"/>
    </source>
</evidence>
<dbReference type="Pfam" id="PF05226">
    <property type="entry name" value="CHASE2"/>
    <property type="match status" value="1"/>
</dbReference>
<evidence type="ECO:0000313" key="3">
    <source>
        <dbReference type="EMBL" id="MYM39479.1"/>
    </source>
</evidence>
<feature type="transmembrane region" description="Helical" evidence="1">
    <location>
        <begin position="574"/>
        <end position="598"/>
    </location>
</feature>